<evidence type="ECO:0000256" key="3">
    <source>
        <dbReference type="ARBA" id="ARBA00038874"/>
    </source>
</evidence>
<keyword evidence="4" id="KW-0808">Transferase</keyword>
<comment type="pathway">
    <text evidence="1">Phospholipid metabolism; phosphatidylethanolamine biosynthesis; phosphatidylethanolamine from ethanolamine: step 1/3.</text>
</comment>
<keyword evidence="4" id="KW-0418">Kinase</keyword>
<evidence type="ECO:0000313" key="4">
    <source>
        <dbReference type="EMBL" id="KAG5178553.1"/>
    </source>
</evidence>
<dbReference type="OrthoDB" id="10267235at2759"/>
<dbReference type="Pfam" id="PF01633">
    <property type="entry name" value="Choline_kinase"/>
    <property type="match status" value="1"/>
</dbReference>
<dbReference type="EC" id="2.7.1.82" evidence="3"/>
<protein>
    <recommendedName>
        <fullName evidence="3">ethanolamine kinase</fullName>
        <ecNumber evidence="3">2.7.1.82</ecNumber>
    </recommendedName>
</protein>
<keyword evidence="5" id="KW-1185">Reference proteome</keyword>
<dbReference type="GO" id="GO:0004305">
    <property type="term" value="F:ethanolamine kinase activity"/>
    <property type="evidence" value="ECO:0007669"/>
    <property type="project" value="UniProtKB-EC"/>
</dbReference>
<dbReference type="PANTHER" id="PTHR22603:SF66">
    <property type="entry name" value="ETHANOLAMINE KINASE"/>
    <property type="match status" value="1"/>
</dbReference>
<dbReference type="InterPro" id="IPR011009">
    <property type="entry name" value="Kinase-like_dom_sf"/>
</dbReference>
<dbReference type="SUPFAM" id="SSF56112">
    <property type="entry name" value="Protein kinase-like (PK-like)"/>
    <property type="match status" value="1"/>
</dbReference>
<sequence>MPTYLNNANEVLPIKVRADAEHREADARHVAKCLAPDLLPDGKALSLRKVSGGITNELYQVWPEDGTNGGVLVRVYGCNTEVLIDRAMDNTVSAELSKLGTAPTYHGRFENGRVEGFLAALPLQPTQMGEERLVPLIAEELARMHCLDVHAGAARKEATVWRKLEEWLALASQVHFSEPDKQAALEALSLKGVAARVEWTRRQLAAEPAAAAALDEDETAGAAFMEELVFAHNDLLAGNAAAALAAAAAAPPPAAAHSSGIVFVDYEYAAWNVRAFDVANHWNEHAGFDCDYAGGYPKPPVQRAFLQAYARACRPALFEGIGKAARAARIEGMRRVANRYTLVSHLFWEVWAIIQAKHSVVDFDYLGYALLRQGGFEAHCREFMGQPPPPL</sequence>
<dbReference type="Gene3D" id="3.30.200.20">
    <property type="entry name" value="Phosphorylase Kinase, domain 1"/>
    <property type="match status" value="1"/>
</dbReference>
<comment type="caution">
    <text evidence="4">The sequence shown here is derived from an EMBL/GenBank/DDBJ whole genome shotgun (WGS) entry which is preliminary data.</text>
</comment>
<dbReference type="Gene3D" id="3.90.1200.10">
    <property type="match status" value="1"/>
</dbReference>
<dbReference type="GO" id="GO:0006646">
    <property type="term" value="P:phosphatidylethanolamine biosynthetic process"/>
    <property type="evidence" value="ECO:0007669"/>
    <property type="project" value="TreeGrafter"/>
</dbReference>
<organism evidence="4 5">
    <name type="scientific">Tribonema minus</name>
    <dbReference type="NCBI Taxonomy" id="303371"/>
    <lineage>
        <taxon>Eukaryota</taxon>
        <taxon>Sar</taxon>
        <taxon>Stramenopiles</taxon>
        <taxon>Ochrophyta</taxon>
        <taxon>PX clade</taxon>
        <taxon>Xanthophyceae</taxon>
        <taxon>Tribonematales</taxon>
        <taxon>Tribonemataceae</taxon>
        <taxon>Tribonema</taxon>
    </lineage>
</organism>
<name>A0A836CB42_9STRA</name>
<comment type="similarity">
    <text evidence="2">Belongs to the choline/ethanolamine kinase family.</text>
</comment>
<accession>A0A836CB42</accession>
<proteinExistence type="inferred from homology"/>
<evidence type="ECO:0000313" key="5">
    <source>
        <dbReference type="Proteomes" id="UP000664859"/>
    </source>
</evidence>
<dbReference type="EMBL" id="JAFCMP010000514">
    <property type="protein sequence ID" value="KAG5178553.1"/>
    <property type="molecule type" value="Genomic_DNA"/>
</dbReference>
<gene>
    <name evidence="4" type="ORF">JKP88DRAFT_196258</name>
</gene>
<dbReference type="AlphaFoldDB" id="A0A836CB42"/>
<dbReference type="Proteomes" id="UP000664859">
    <property type="component" value="Unassembled WGS sequence"/>
</dbReference>
<evidence type="ECO:0000256" key="1">
    <source>
        <dbReference type="ARBA" id="ARBA00037883"/>
    </source>
</evidence>
<reference evidence="4" key="1">
    <citation type="submission" date="2021-02" db="EMBL/GenBank/DDBJ databases">
        <title>First Annotated Genome of the Yellow-green Alga Tribonema minus.</title>
        <authorList>
            <person name="Mahan K.M."/>
        </authorList>
    </citation>
    <scope>NUCLEOTIDE SEQUENCE</scope>
    <source>
        <strain evidence="4">UTEX B ZZ1240</strain>
    </source>
</reference>
<dbReference type="GO" id="GO:0005737">
    <property type="term" value="C:cytoplasm"/>
    <property type="evidence" value="ECO:0007669"/>
    <property type="project" value="TreeGrafter"/>
</dbReference>
<dbReference type="PANTHER" id="PTHR22603">
    <property type="entry name" value="CHOLINE/ETHANOALAMINE KINASE"/>
    <property type="match status" value="1"/>
</dbReference>
<evidence type="ECO:0000256" key="2">
    <source>
        <dbReference type="ARBA" id="ARBA00038211"/>
    </source>
</evidence>